<name>A0A833SF75_PHYIN</name>
<evidence type="ECO:0000256" key="1">
    <source>
        <dbReference type="SAM" id="Coils"/>
    </source>
</evidence>
<feature type="region of interest" description="Disordered" evidence="2">
    <location>
        <begin position="167"/>
        <end position="196"/>
    </location>
</feature>
<dbReference type="PANTHER" id="PTHR22876">
    <property type="entry name" value="ZGC:101016"/>
    <property type="match status" value="1"/>
</dbReference>
<evidence type="ECO:0000313" key="4">
    <source>
        <dbReference type="Proteomes" id="UP000602510"/>
    </source>
</evidence>
<evidence type="ECO:0000256" key="2">
    <source>
        <dbReference type="SAM" id="MobiDB-lite"/>
    </source>
</evidence>
<dbReference type="InterPro" id="IPR019351">
    <property type="entry name" value="DUF2039"/>
</dbReference>
<dbReference type="EMBL" id="WSZM01001359">
    <property type="protein sequence ID" value="KAF4027628.1"/>
    <property type="molecule type" value="Genomic_DNA"/>
</dbReference>
<dbReference type="Proteomes" id="UP000602510">
    <property type="component" value="Unassembled WGS sequence"/>
</dbReference>
<keyword evidence="4" id="KW-1185">Reference proteome</keyword>
<feature type="coiled-coil region" evidence="1">
    <location>
        <begin position="128"/>
        <end position="155"/>
    </location>
</feature>
<protein>
    <submittedName>
        <fullName evidence="3">Uncharacterized protein</fullName>
    </submittedName>
</protein>
<organism evidence="3 4">
    <name type="scientific">Phytophthora infestans</name>
    <name type="common">Potato late blight agent</name>
    <name type="synonym">Botrytis infestans</name>
    <dbReference type="NCBI Taxonomy" id="4787"/>
    <lineage>
        <taxon>Eukaryota</taxon>
        <taxon>Sar</taxon>
        <taxon>Stramenopiles</taxon>
        <taxon>Oomycota</taxon>
        <taxon>Peronosporomycetes</taxon>
        <taxon>Peronosporales</taxon>
        <taxon>Peronosporaceae</taxon>
        <taxon>Phytophthora</taxon>
    </lineage>
</organism>
<feature type="region of interest" description="Disordered" evidence="2">
    <location>
        <begin position="1"/>
        <end position="40"/>
    </location>
</feature>
<dbReference type="PANTHER" id="PTHR22876:SF5">
    <property type="entry name" value="CHROMOSOME 9 OPEN READING FRAME 85"/>
    <property type="match status" value="1"/>
</dbReference>
<feature type="compositionally biased region" description="Acidic residues" evidence="2">
    <location>
        <begin position="187"/>
        <end position="196"/>
    </location>
</feature>
<feature type="compositionally biased region" description="Polar residues" evidence="2">
    <location>
        <begin position="1"/>
        <end position="21"/>
    </location>
</feature>
<comment type="caution">
    <text evidence="3">The sequence shown here is derived from an EMBL/GenBank/DDBJ whole genome shotgun (WGS) entry which is preliminary data.</text>
</comment>
<gene>
    <name evidence="3" type="ORF">GN244_ATG20743</name>
</gene>
<keyword evidence="1" id="KW-0175">Coiled coil</keyword>
<dbReference type="Pfam" id="PF10217">
    <property type="entry name" value="DUF2039"/>
    <property type="match status" value="1"/>
</dbReference>
<feature type="compositionally biased region" description="Basic and acidic residues" evidence="2">
    <location>
        <begin position="22"/>
        <end position="32"/>
    </location>
</feature>
<dbReference type="AlphaFoldDB" id="A0A833SF75"/>
<sequence length="196" mass="22793">MWSTPTSSTLNGHNRLKTSQHPSDDHELAARQREKRAPKHQNAFAFKHNPKSRKTERIMSMPIHGLCEKCRKQIEWRKKYRKYKPLTQPGSCIYCHQKTVTSAYHASCDPCAKERDICAKCCLAKEIVASEQELLAEHEKKEREFENTLEGMRERDRRAYLRKLEKEKEAITSGESVDSAEGNAYESYDEDDEGMQ</sequence>
<evidence type="ECO:0000313" key="3">
    <source>
        <dbReference type="EMBL" id="KAF4027628.1"/>
    </source>
</evidence>
<reference evidence="3" key="1">
    <citation type="submission" date="2020-04" db="EMBL/GenBank/DDBJ databases">
        <title>Hybrid Assembly of Korean Phytophthora infestans isolates.</title>
        <authorList>
            <person name="Prokchorchik M."/>
            <person name="Lee Y."/>
            <person name="Seo J."/>
            <person name="Cho J.-H."/>
            <person name="Park Y.-E."/>
            <person name="Jang D.-C."/>
            <person name="Im J.-S."/>
            <person name="Choi J.-G."/>
            <person name="Park H.-J."/>
            <person name="Lee G.-B."/>
            <person name="Lee Y.-G."/>
            <person name="Hong S.-Y."/>
            <person name="Cho K."/>
            <person name="Sohn K.H."/>
        </authorList>
    </citation>
    <scope>NUCLEOTIDE SEQUENCE</scope>
    <source>
        <strain evidence="3">KR_1_A1</strain>
    </source>
</reference>
<proteinExistence type="predicted"/>
<accession>A0A833SF75</accession>